<dbReference type="InterPro" id="IPR021306">
    <property type="entry name" value="DUF2878"/>
</dbReference>
<dbReference type="EMBL" id="CZQC01000063">
    <property type="protein sequence ID" value="CUS42215.1"/>
    <property type="molecule type" value="Genomic_DNA"/>
</dbReference>
<keyword evidence="1" id="KW-0472">Membrane</keyword>
<dbReference type="Pfam" id="PF11086">
    <property type="entry name" value="DUF2878"/>
    <property type="match status" value="1"/>
</dbReference>
<accession>A0A160TCI9</accession>
<name>A0A160TCI9_9ZZZZ</name>
<evidence type="ECO:0000256" key="1">
    <source>
        <dbReference type="SAM" id="Phobius"/>
    </source>
</evidence>
<feature type="transmembrane region" description="Helical" evidence="1">
    <location>
        <begin position="82"/>
        <end position="99"/>
    </location>
</feature>
<protein>
    <recommendedName>
        <fullName evidence="3">DUF2878 domain-containing protein</fullName>
    </recommendedName>
</protein>
<keyword evidence="1" id="KW-0812">Transmembrane</keyword>
<proteinExistence type="predicted"/>
<dbReference type="PROSITE" id="PS51257">
    <property type="entry name" value="PROKAR_LIPOPROTEIN"/>
    <property type="match status" value="1"/>
</dbReference>
<keyword evidence="1" id="KW-1133">Transmembrane helix</keyword>
<evidence type="ECO:0008006" key="3">
    <source>
        <dbReference type="Google" id="ProtNLM"/>
    </source>
</evidence>
<organism evidence="2">
    <name type="scientific">hydrothermal vent metagenome</name>
    <dbReference type="NCBI Taxonomy" id="652676"/>
    <lineage>
        <taxon>unclassified sequences</taxon>
        <taxon>metagenomes</taxon>
        <taxon>ecological metagenomes</taxon>
    </lineage>
</organism>
<feature type="transmembrane region" description="Helical" evidence="1">
    <location>
        <begin position="14"/>
        <end position="41"/>
    </location>
</feature>
<dbReference type="AlphaFoldDB" id="A0A160TCI9"/>
<reference evidence="2" key="1">
    <citation type="submission" date="2015-10" db="EMBL/GenBank/DDBJ databases">
        <authorList>
            <person name="Gilbert D.G."/>
        </authorList>
    </citation>
    <scope>NUCLEOTIDE SEQUENCE</scope>
</reference>
<sequence>MKVSQRVDVITNLVGFQACWVACVAYGQPWAAIVVAGLLIWHCFIADSKEWPLVVLFSLLGISLDNLSYLLGYISFPEHDSLFIPTWLMLLWLAFATTLRHSLATLMRYPRVIVPLALVAAPWSYFMGHHLGSIDITGTGYLVIAFGWAILLGIFSWCFFKPRMASSATDTDSSSIKQSRS</sequence>
<gene>
    <name evidence="2" type="ORF">MGWOODY_Tha1633</name>
</gene>
<feature type="transmembrane region" description="Helical" evidence="1">
    <location>
        <begin position="111"/>
        <end position="128"/>
    </location>
</feature>
<evidence type="ECO:0000313" key="2">
    <source>
        <dbReference type="EMBL" id="CUS42215.1"/>
    </source>
</evidence>
<feature type="transmembrane region" description="Helical" evidence="1">
    <location>
        <begin position="53"/>
        <end position="76"/>
    </location>
</feature>
<feature type="transmembrane region" description="Helical" evidence="1">
    <location>
        <begin position="140"/>
        <end position="160"/>
    </location>
</feature>